<comment type="caution">
    <text evidence="1">The sequence shown here is derived from an EMBL/GenBank/DDBJ whole genome shotgun (WGS) entry which is preliminary data.</text>
</comment>
<evidence type="ECO:0000313" key="1">
    <source>
        <dbReference type="EMBL" id="KAJ8117656.1"/>
    </source>
</evidence>
<proteinExistence type="predicted"/>
<protein>
    <submittedName>
        <fullName evidence="1">Uncharacterized protein</fullName>
    </submittedName>
</protein>
<dbReference type="Proteomes" id="UP001153331">
    <property type="component" value="Unassembled WGS sequence"/>
</dbReference>
<organism evidence="1 2">
    <name type="scientific">Boeremia exigua</name>
    <dbReference type="NCBI Taxonomy" id="749465"/>
    <lineage>
        <taxon>Eukaryota</taxon>
        <taxon>Fungi</taxon>
        <taxon>Dikarya</taxon>
        <taxon>Ascomycota</taxon>
        <taxon>Pezizomycotina</taxon>
        <taxon>Dothideomycetes</taxon>
        <taxon>Pleosporomycetidae</taxon>
        <taxon>Pleosporales</taxon>
        <taxon>Pleosporineae</taxon>
        <taxon>Didymellaceae</taxon>
        <taxon>Boeremia</taxon>
    </lineage>
</organism>
<accession>A0ACC2IR88</accession>
<name>A0ACC2IR88_9PLEO</name>
<keyword evidence="2" id="KW-1185">Reference proteome</keyword>
<dbReference type="EMBL" id="JAPHNI010000045">
    <property type="protein sequence ID" value="KAJ8117656.1"/>
    <property type="molecule type" value="Genomic_DNA"/>
</dbReference>
<gene>
    <name evidence="1" type="ORF">OPT61_g1205</name>
</gene>
<reference evidence="1" key="1">
    <citation type="submission" date="2022-11" db="EMBL/GenBank/DDBJ databases">
        <title>Genome Sequence of Boeremia exigua.</title>
        <authorList>
            <person name="Buettner E."/>
        </authorList>
    </citation>
    <scope>NUCLEOTIDE SEQUENCE</scope>
    <source>
        <strain evidence="1">CU02</strain>
    </source>
</reference>
<evidence type="ECO:0000313" key="2">
    <source>
        <dbReference type="Proteomes" id="UP001153331"/>
    </source>
</evidence>
<sequence>MAHRLYIPPCVDTPAHPNHFPPLERPLRIHIQGPLASIQRLLPLIAFHYEDGGEPFPQPAAPELAELTFQALYGWRTEKGEKLVIRDEYNAWKRDPTIMEIDYYGVTFDYEVPDTETDSEVLALNIIEMEETSGDYANGIEVAQMYLRIQFNAEDYRGVKVLAVPRCCQEKKRNTGPGQDQLGRTRAGSKDTKGLFEGRCTFVETTQPRKRPMQLESSDAASSGPLPIADRVEVPESHISTVSPEDQGGDFLNSIANFQSQGLPDNSDQDLLFGSFDDQFFGDLGETEPDALYSQAYLVPEREMDSGNHLVETDVMESRDWLDTEPNGIPLDANNSLHPQALGHSGDMDPYLLQKYRYDLSGAFKFKQLSIHSVSNGTVPTQFLLSEPRLFAHSRVEMGLPHTSSDPSRNELESLVSVETGQRLIALFRRLVLPQCPIFSDRLFPDPQSSPPYLLAALYIVAQPFAKLDDVLSIELAYENLNTQGLFKIVNEALQWEAHNPSLSVVQTMLLLILRPSTDPLVLESSLKWSLHGTLVATCQTLGLHHNPSSWSITPWQISLRRRISSIVFSLDKWLASSLGRPPLITRDTWLVTSPTAADGYASSMSPEVWSQYLCYAKLGPLLGDVLFRLFSLTAISDLTSNLPKTLDVSKPLLDELTSWHHEYLQQPFDSAEKDTSLYTVCTLGYHYIQMTIFRAIMRPFVANIDSDAETTEMTGQSAEDQRDVLNFARTGVRSTTTSATSFVKSLKEEHFHIFWPHWCQVALSSICFLELMMAASSQETQEATSWFRDLHAVRKEMRLKSNMLPVLRLGLLRIDAVFWKGIDNVILLQPHVKDALQASLETSAS</sequence>